<dbReference type="InterPro" id="IPR013325">
    <property type="entry name" value="RNA_pol_sigma_r2"/>
</dbReference>
<protein>
    <submittedName>
        <fullName evidence="7">RNA polymerase sigma factor</fullName>
    </submittedName>
</protein>
<keyword evidence="5" id="KW-0175">Coiled coil</keyword>
<dbReference type="PANTHER" id="PTHR43133">
    <property type="entry name" value="RNA POLYMERASE ECF-TYPE SIGMA FACTO"/>
    <property type="match status" value="1"/>
</dbReference>
<dbReference type="Pfam" id="PF08281">
    <property type="entry name" value="Sigma70_r4_2"/>
    <property type="match status" value="1"/>
</dbReference>
<evidence type="ECO:0000313" key="8">
    <source>
        <dbReference type="Proteomes" id="UP000220394"/>
    </source>
</evidence>
<dbReference type="InterPro" id="IPR014284">
    <property type="entry name" value="RNA_pol_sigma-70_dom"/>
</dbReference>
<evidence type="ECO:0000256" key="5">
    <source>
        <dbReference type="SAM" id="Coils"/>
    </source>
</evidence>
<organism evidence="7 8">
    <name type="scientific">Acetobacter tropicalis</name>
    <dbReference type="NCBI Taxonomy" id="104102"/>
    <lineage>
        <taxon>Bacteria</taxon>
        <taxon>Pseudomonadati</taxon>
        <taxon>Pseudomonadota</taxon>
        <taxon>Alphaproteobacteria</taxon>
        <taxon>Acetobacterales</taxon>
        <taxon>Acetobacteraceae</taxon>
        <taxon>Acetobacter</taxon>
    </lineage>
</organism>
<dbReference type="InterPro" id="IPR013249">
    <property type="entry name" value="RNA_pol_sigma70_r4_t2"/>
</dbReference>
<accession>A0A291PK07</accession>
<dbReference type="GO" id="GO:0016987">
    <property type="term" value="F:sigma factor activity"/>
    <property type="evidence" value="ECO:0007669"/>
    <property type="project" value="UniProtKB-KW"/>
</dbReference>
<sequence>MGVMSSNLTILNKAFTAERNALSRLFQKVSRTMAADDLLQMLWLRIQRVGDNPPIHNGKAYLYRLASNLAVDQGRAEARMERLQAEARSILYGDESTPDVEQAFLAREELERVMAAAERLPEPTRTVFWLNRMKDVPLRDVAVMLGVSRTTVEKHIRRAITLLGDARNNHDCSRHG</sequence>
<evidence type="ECO:0000256" key="4">
    <source>
        <dbReference type="ARBA" id="ARBA00023163"/>
    </source>
</evidence>
<dbReference type="InterPro" id="IPR036388">
    <property type="entry name" value="WH-like_DNA-bd_sf"/>
</dbReference>
<dbReference type="Gene3D" id="1.10.10.10">
    <property type="entry name" value="Winged helix-like DNA-binding domain superfamily/Winged helix DNA-binding domain"/>
    <property type="match status" value="1"/>
</dbReference>
<dbReference type="GO" id="GO:0006352">
    <property type="term" value="P:DNA-templated transcription initiation"/>
    <property type="evidence" value="ECO:0007669"/>
    <property type="project" value="InterPro"/>
</dbReference>
<dbReference type="InterPro" id="IPR013324">
    <property type="entry name" value="RNA_pol_sigma_r3/r4-like"/>
</dbReference>
<dbReference type="NCBIfam" id="TIGR02937">
    <property type="entry name" value="sigma70-ECF"/>
    <property type="match status" value="1"/>
</dbReference>
<proteinExistence type="inferred from homology"/>
<feature type="coiled-coil region" evidence="5">
    <location>
        <begin position="66"/>
        <end position="120"/>
    </location>
</feature>
<dbReference type="InterPro" id="IPR039425">
    <property type="entry name" value="RNA_pol_sigma-70-like"/>
</dbReference>
<keyword evidence="2" id="KW-0805">Transcription regulation</keyword>
<dbReference type="PANTHER" id="PTHR43133:SF63">
    <property type="entry name" value="RNA POLYMERASE SIGMA FACTOR FECI-RELATED"/>
    <property type="match status" value="1"/>
</dbReference>
<dbReference type="AlphaFoldDB" id="A0A291PK07"/>
<dbReference type="KEGG" id="ato:CIW82_15110"/>
<dbReference type="GO" id="GO:0003677">
    <property type="term" value="F:DNA binding"/>
    <property type="evidence" value="ECO:0007669"/>
    <property type="project" value="InterPro"/>
</dbReference>
<feature type="domain" description="RNA polymerase sigma factor 70 region 4 type 2" evidence="6">
    <location>
        <begin position="111"/>
        <end position="160"/>
    </location>
</feature>
<evidence type="ECO:0000256" key="2">
    <source>
        <dbReference type="ARBA" id="ARBA00023015"/>
    </source>
</evidence>
<name>A0A291PK07_9PROT</name>
<keyword evidence="4" id="KW-0804">Transcription</keyword>
<evidence type="ECO:0000259" key="6">
    <source>
        <dbReference type="Pfam" id="PF08281"/>
    </source>
</evidence>
<evidence type="ECO:0000256" key="1">
    <source>
        <dbReference type="ARBA" id="ARBA00010641"/>
    </source>
</evidence>
<dbReference type="Proteomes" id="UP000220394">
    <property type="component" value="Chromosome"/>
</dbReference>
<gene>
    <name evidence="7" type="ORF">CIW82_15110</name>
</gene>
<keyword evidence="3" id="KW-0731">Sigma factor</keyword>
<dbReference type="SUPFAM" id="SSF88659">
    <property type="entry name" value="Sigma3 and sigma4 domains of RNA polymerase sigma factors"/>
    <property type="match status" value="1"/>
</dbReference>
<evidence type="ECO:0000256" key="3">
    <source>
        <dbReference type="ARBA" id="ARBA00023082"/>
    </source>
</evidence>
<reference evidence="7 8" key="1">
    <citation type="submission" date="2017-08" db="EMBL/GenBank/DDBJ databases">
        <title>Complete Genome Sequence of Acetobacter tropicalis Oregon-R-modENCODE STRAIN BDGP1, an acetic acid bacterium isolated from Drosophila melanogaster gut.</title>
        <authorList>
            <person name="Wan K.H."/>
            <person name="Yu C."/>
            <person name="Park S."/>
            <person name="Hammonds A.S."/>
            <person name="Booth B.W."/>
            <person name="Celniker S.E."/>
        </authorList>
    </citation>
    <scope>NUCLEOTIDE SEQUENCE [LARGE SCALE GENOMIC DNA]</scope>
    <source>
        <strain evidence="7 8">BDGP1</strain>
    </source>
</reference>
<evidence type="ECO:0000313" key="7">
    <source>
        <dbReference type="EMBL" id="ATJ91813.1"/>
    </source>
</evidence>
<comment type="similarity">
    <text evidence="1">Belongs to the sigma-70 factor family. ECF subfamily.</text>
</comment>
<dbReference type="SUPFAM" id="SSF88946">
    <property type="entry name" value="Sigma2 domain of RNA polymerase sigma factors"/>
    <property type="match status" value="1"/>
</dbReference>
<dbReference type="EMBL" id="CP022699">
    <property type="protein sequence ID" value="ATJ91813.1"/>
    <property type="molecule type" value="Genomic_DNA"/>
</dbReference>